<evidence type="ECO:0000256" key="7">
    <source>
        <dbReference type="ARBA" id="ARBA00023136"/>
    </source>
</evidence>
<keyword evidence="7 9" id="KW-0472">Membrane</keyword>
<feature type="transmembrane region" description="Helical" evidence="9">
    <location>
        <begin position="382"/>
        <end position="401"/>
    </location>
</feature>
<evidence type="ECO:0000256" key="4">
    <source>
        <dbReference type="ARBA" id="ARBA00022679"/>
    </source>
</evidence>
<feature type="transmembrane region" description="Helical" evidence="9">
    <location>
        <begin position="267"/>
        <end position="288"/>
    </location>
</feature>
<comment type="caution">
    <text evidence="11">The sequence shown here is derived from an EMBL/GenBank/DDBJ whole genome shotgun (WGS) entry which is preliminary data.</text>
</comment>
<dbReference type="RefSeq" id="WP_331217040.1">
    <property type="nucleotide sequence ID" value="NZ_JAZGQK010000024.1"/>
</dbReference>
<organism evidence="11 12">
    <name type="scientific">Plantactinospora sonchi</name>
    <dbReference type="NCBI Taxonomy" id="1544735"/>
    <lineage>
        <taxon>Bacteria</taxon>
        <taxon>Bacillati</taxon>
        <taxon>Actinomycetota</taxon>
        <taxon>Actinomycetes</taxon>
        <taxon>Micromonosporales</taxon>
        <taxon>Micromonosporaceae</taxon>
        <taxon>Plantactinospora</taxon>
    </lineage>
</organism>
<dbReference type="Pfam" id="PF13231">
    <property type="entry name" value="PMT_2"/>
    <property type="match status" value="1"/>
</dbReference>
<feature type="transmembrane region" description="Helical" evidence="9">
    <location>
        <begin position="160"/>
        <end position="178"/>
    </location>
</feature>
<keyword evidence="4 11" id="KW-0808">Transferase</keyword>
<evidence type="ECO:0000256" key="1">
    <source>
        <dbReference type="ARBA" id="ARBA00004651"/>
    </source>
</evidence>
<evidence type="ECO:0000256" key="2">
    <source>
        <dbReference type="ARBA" id="ARBA00022475"/>
    </source>
</evidence>
<dbReference type="InterPro" id="IPR038731">
    <property type="entry name" value="RgtA/B/C-like"/>
</dbReference>
<feature type="transmembrane region" description="Helical" evidence="9">
    <location>
        <begin position="430"/>
        <end position="447"/>
    </location>
</feature>
<dbReference type="EMBL" id="JAZGQK010000024">
    <property type="protein sequence ID" value="MEE6261961.1"/>
    <property type="molecule type" value="Genomic_DNA"/>
</dbReference>
<dbReference type="InterPro" id="IPR050297">
    <property type="entry name" value="LipidA_mod_glycosyltrf_83"/>
</dbReference>
<feature type="transmembrane region" description="Helical" evidence="9">
    <location>
        <begin position="108"/>
        <end position="128"/>
    </location>
</feature>
<protein>
    <submittedName>
        <fullName evidence="11">Glycosyltransferase family 39 protein</fullName>
        <ecNumber evidence="11">2.4.-.-</ecNumber>
    </submittedName>
</protein>
<dbReference type="GO" id="GO:0016757">
    <property type="term" value="F:glycosyltransferase activity"/>
    <property type="evidence" value="ECO:0007669"/>
    <property type="project" value="UniProtKB-KW"/>
</dbReference>
<feature type="domain" description="Glycosyltransferase RgtA/B/C/D-like" evidence="10">
    <location>
        <begin position="109"/>
        <end position="219"/>
    </location>
</feature>
<name>A0ABU7RZN5_9ACTN</name>
<keyword evidence="6 9" id="KW-1133">Transmembrane helix</keyword>
<evidence type="ECO:0000256" key="6">
    <source>
        <dbReference type="ARBA" id="ARBA00022989"/>
    </source>
</evidence>
<evidence type="ECO:0000256" key="5">
    <source>
        <dbReference type="ARBA" id="ARBA00022692"/>
    </source>
</evidence>
<evidence type="ECO:0000256" key="8">
    <source>
        <dbReference type="SAM" id="MobiDB-lite"/>
    </source>
</evidence>
<keyword evidence="3 11" id="KW-0328">Glycosyltransferase</keyword>
<gene>
    <name evidence="11" type="ORF">V1633_26085</name>
</gene>
<feature type="transmembrane region" description="Helical" evidence="9">
    <location>
        <begin position="346"/>
        <end position="376"/>
    </location>
</feature>
<keyword evidence="5 9" id="KW-0812">Transmembrane</keyword>
<proteinExistence type="predicted"/>
<evidence type="ECO:0000313" key="11">
    <source>
        <dbReference type="EMBL" id="MEE6261961.1"/>
    </source>
</evidence>
<keyword evidence="12" id="KW-1185">Reference proteome</keyword>
<evidence type="ECO:0000259" key="10">
    <source>
        <dbReference type="Pfam" id="PF13231"/>
    </source>
</evidence>
<feature type="compositionally biased region" description="Low complexity" evidence="8">
    <location>
        <begin position="228"/>
        <end position="241"/>
    </location>
</feature>
<feature type="transmembrane region" description="Helical" evidence="9">
    <location>
        <begin position="408"/>
        <end position="424"/>
    </location>
</feature>
<dbReference type="Proteomes" id="UP001332243">
    <property type="component" value="Unassembled WGS sequence"/>
</dbReference>
<sequence>MVGTIRRHRRWLQAALVIALFGQLAVGLVTAAREQSPTVDEPVYLGAAVSYLQHHDLRLNPEHPPLAKLIVGTGLAFADVRLDPAYQGSQWEVGHQVLYGPGNDADRVLWLGRLPMIVLTLLFGLVVLGFGRDLFGTWGGVLALALYALSPDVIAHGSLATNDVPLAGFLLTTVWLLWRARRRPRRYLPLAGLAFGCALATKMTALPLFPVVLLLAAVAAWTAARPTTGTPADATGTPGDGPDSDGPDNGGPGRWSWWDRRRIRPGLGYALGVGLIALATVWLSYLVIDPTLDYRSVAIFDPGVKKLAVSLLPLPEPYRDGMLLQLGYESRSFSGYLFGERFQGNLWYYLPVAVLIKTPLGMIVLWLGAVAALLAVRRLRPVALYLLLPLGILLPIAMTGARSFGSRYVIWLPVLLAVAAPAVLALRRRWVVPVALLLVASVAVSSLRTYPYYLPYANEAFGGPANSYRLLNDSNVDWGQDLRRLGVHLRENRLADEPVWLIYKGRGEPGYYGIRAADPLAVPPEQVHGLLAISAMRLSASRDGFAELVRGQPPIARIGHTIWLYRIP</sequence>
<dbReference type="EC" id="2.4.-.-" evidence="11"/>
<accession>A0ABU7RZN5</accession>
<dbReference type="PANTHER" id="PTHR33908:SF11">
    <property type="entry name" value="MEMBRANE PROTEIN"/>
    <property type="match status" value="1"/>
</dbReference>
<reference evidence="11 12" key="1">
    <citation type="submission" date="2024-01" db="EMBL/GenBank/DDBJ databases">
        <title>Genome insights into Plantactinospora sonchi sp. nov.</title>
        <authorList>
            <person name="Wang L."/>
        </authorList>
    </citation>
    <scope>NUCLEOTIDE SEQUENCE [LARGE SCALE GENOMIC DNA]</scope>
    <source>
        <strain evidence="11 12">NEAU-QY2</strain>
    </source>
</reference>
<feature type="region of interest" description="Disordered" evidence="8">
    <location>
        <begin position="228"/>
        <end position="252"/>
    </location>
</feature>
<dbReference type="PANTHER" id="PTHR33908">
    <property type="entry name" value="MANNOSYLTRANSFERASE YKCB-RELATED"/>
    <property type="match status" value="1"/>
</dbReference>
<evidence type="ECO:0000256" key="3">
    <source>
        <dbReference type="ARBA" id="ARBA00022676"/>
    </source>
</evidence>
<evidence type="ECO:0000256" key="9">
    <source>
        <dbReference type="SAM" id="Phobius"/>
    </source>
</evidence>
<evidence type="ECO:0000313" key="12">
    <source>
        <dbReference type="Proteomes" id="UP001332243"/>
    </source>
</evidence>
<feature type="transmembrane region" description="Helical" evidence="9">
    <location>
        <begin position="135"/>
        <end position="154"/>
    </location>
</feature>
<comment type="subcellular location">
    <subcellularLocation>
        <location evidence="1">Cell membrane</location>
        <topology evidence="1">Multi-pass membrane protein</topology>
    </subcellularLocation>
</comment>
<keyword evidence="2" id="KW-1003">Cell membrane</keyword>